<keyword evidence="1" id="KW-1133">Transmembrane helix</keyword>
<feature type="transmembrane region" description="Helical" evidence="1">
    <location>
        <begin position="399"/>
        <end position="425"/>
    </location>
</feature>
<comment type="caution">
    <text evidence="2">The sequence shown here is derived from an EMBL/GenBank/DDBJ whole genome shotgun (WGS) entry which is preliminary data.</text>
</comment>
<feature type="transmembrane region" description="Helical" evidence="1">
    <location>
        <begin position="164"/>
        <end position="185"/>
    </location>
</feature>
<organism evidence="2 3">
    <name type="scientific">Fasciolopsis buskii</name>
    <dbReference type="NCBI Taxonomy" id="27845"/>
    <lineage>
        <taxon>Eukaryota</taxon>
        <taxon>Metazoa</taxon>
        <taxon>Spiralia</taxon>
        <taxon>Lophotrochozoa</taxon>
        <taxon>Platyhelminthes</taxon>
        <taxon>Trematoda</taxon>
        <taxon>Digenea</taxon>
        <taxon>Plagiorchiida</taxon>
        <taxon>Echinostomata</taxon>
        <taxon>Echinostomatoidea</taxon>
        <taxon>Fasciolidae</taxon>
        <taxon>Fasciolopsis</taxon>
    </lineage>
</organism>
<feature type="transmembrane region" description="Helical" evidence="1">
    <location>
        <begin position="557"/>
        <end position="579"/>
    </location>
</feature>
<feature type="transmembrane region" description="Helical" evidence="1">
    <location>
        <begin position="337"/>
        <end position="355"/>
    </location>
</feature>
<name>A0A8E0S423_9TREM</name>
<proteinExistence type="predicted"/>
<keyword evidence="3" id="KW-1185">Reference proteome</keyword>
<dbReference type="Proteomes" id="UP000728185">
    <property type="component" value="Unassembled WGS sequence"/>
</dbReference>
<evidence type="ECO:0000313" key="2">
    <source>
        <dbReference type="EMBL" id="KAA0200438.1"/>
    </source>
</evidence>
<feature type="transmembrane region" description="Helical" evidence="1">
    <location>
        <begin position="768"/>
        <end position="789"/>
    </location>
</feature>
<feature type="transmembrane region" description="Helical" evidence="1">
    <location>
        <begin position="796"/>
        <end position="813"/>
    </location>
</feature>
<feature type="transmembrane region" description="Helical" evidence="1">
    <location>
        <begin position="656"/>
        <end position="678"/>
    </location>
</feature>
<evidence type="ECO:0000256" key="1">
    <source>
        <dbReference type="SAM" id="Phobius"/>
    </source>
</evidence>
<feature type="transmembrane region" description="Helical" evidence="1">
    <location>
        <begin position="526"/>
        <end position="545"/>
    </location>
</feature>
<accession>A0A8E0S423</accession>
<feature type="transmembrane region" description="Helical" evidence="1">
    <location>
        <begin position="254"/>
        <end position="272"/>
    </location>
</feature>
<feature type="transmembrane region" description="Helical" evidence="1">
    <location>
        <begin position="42"/>
        <end position="62"/>
    </location>
</feature>
<dbReference type="OrthoDB" id="10254455at2759"/>
<keyword evidence="1" id="KW-0472">Membrane</keyword>
<gene>
    <name evidence="2" type="ORF">FBUS_05363</name>
</gene>
<keyword evidence="1" id="KW-0812">Transmembrane</keyword>
<evidence type="ECO:0000313" key="3">
    <source>
        <dbReference type="Proteomes" id="UP000728185"/>
    </source>
</evidence>
<feature type="transmembrane region" description="Helical" evidence="1">
    <location>
        <begin position="304"/>
        <end position="325"/>
    </location>
</feature>
<feature type="transmembrane region" description="Helical" evidence="1">
    <location>
        <begin position="437"/>
        <end position="456"/>
    </location>
</feature>
<reference evidence="2" key="1">
    <citation type="submission" date="2019-05" db="EMBL/GenBank/DDBJ databases">
        <title>Annotation for the trematode Fasciolopsis buski.</title>
        <authorList>
            <person name="Choi Y.-J."/>
        </authorList>
    </citation>
    <scope>NUCLEOTIDE SEQUENCE</scope>
    <source>
        <strain evidence="2">HT</strain>
        <tissue evidence="2">Whole worm</tissue>
    </source>
</reference>
<dbReference type="AlphaFoldDB" id="A0A8E0S423"/>
<feature type="transmembrane region" description="Helical" evidence="1">
    <location>
        <begin position="113"/>
        <end position="131"/>
    </location>
</feature>
<sequence length="819" mass="91044">MLFPPGNFKPSISLALTLVSGLLLLLNSQFVAELVQHRFGSVIWVIPQTLLFVGMLSAILIASRSSHSNFARHIFQLISLLSGALFFIFYLVPLELSFGIPSAVGYKRFLSRAPFTLGFSTLCTIVSLLAYAMDERDLFEASLVFGIYAFHYVEWQLYEAMVLVPSHVVCSSILFGFGAFVLYVCSQSHKDFNVVTKHLCRRQSTRPLFSKSLMCLTALIPALTKFTLLCWNYTDWIGVGPDAPAGHVVSRVRFERSTIMGVFLIYLGLLMGPRLFRIALRTATVGCASIISTRGVQIKQVRNLLAFVLFVVYFALALYCIWSPLVRSKFGVVPTNYALVWPLAVLLACVSIAGLNRGKTLFHIDPNQLRGQIARGAEASFAFLWFVVLSGRIMDCGMIVLFACALFIVGLFLLLNLVAWIIPAHGPQGAVQLSDKFIMVTLGFSTCLAALIVLLLPQHYGSLEDSVSTVPNDKSREQIDPEVINLSTSVSSSFDLITPDPIRNVNLPLFVNNPKVTEMTRSLSQLRVIISLSGFAFLSLMWIVHESIEANNPDRSLLALLAVCLFVLTQAAVGCPRFITLCASADASDVMSSDWYLQSTDCSTRLLIGIANFSVTAVILCLYSTFLWTHSDIEILFLPCFLFGLTGRWFSHHRLFAPLFGFTIILLCSAWWQSHFYLSSHPPLPTFDRAVFRVSYSKWHIGIETVLTVFLLPVHGLFLADQADCTTEQLISFFLPRHLLISPTHAHKDSQLCSLCIWLRAAHMLSHFYALILCATHVLALACLAYVLVASSFASVLYGLYSFCVCIYILLRVDVVTHA</sequence>
<feature type="transmembrane region" description="Helical" evidence="1">
    <location>
        <begin position="74"/>
        <end position="93"/>
    </location>
</feature>
<protein>
    <submittedName>
        <fullName evidence="2">Uncharacterized protein</fullName>
    </submittedName>
</protein>
<feature type="transmembrane region" description="Helical" evidence="1">
    <location>
        <begin position="699"/>
        <end position="720"/>
    </location>
</feature>
<feature type="transmembrane region" description="Helical" evidence="1">
    <location>
        <begin position="606"/>
        <end position="626"/>
    </location>
</feature>
<dbReference type="EMBL" id="LUCM01000530">
    <property type="protein sequence ID" value="KAA0200438.1"/>
    <property type="molecule type" value="Genomic_DNA"/>
</dbReference>
<feature type="transmembrane region" description="Helical" evidence="1">
    <location>
        <begin position="213"/>
        <end position="234"/>
    </location>
</feature>
<feature type="transmembrane region" description="Helical" evidence="1">
    <location>
        <begin position="633"/>
        <end position="650"/>
    </location>
</feature>